<dbReference type="InterPro" id="IPR009830">
    <property type="entry name" value="LppX/LprAFG"/>
</dbReference>
<evidence type="ECO:0000256" key="3">
    <source>
        <dbReference type="ARBA" id="ARBA00022475"/>
    </source>
</evidence>
<dbReference type="SUPFAM" id="SSF89392">
    <property type="entry name" value="Prokaryotic lipoproteins and lipoprotein localization factors"/>
    <property type="match status" value="1"/>
</dbReference>
<dbReference type="Pfam" id="PF07161">
    <property type="entry name" value="LppX_LprAFG"/>
    <property type="match status" value="1"/>
</dbReference>
<evidence type="ECO:0000313" key="6">
    <source>
        <dbReference type="Proteomes" id="UP001183648"/>
    </source>
</evidence>
<comment type="similarity">
    <text evidence="2">Belongs to the LppX/LprAFG lipoprotein family.</text>
</comment>
<proteinExistence type="inferred from homology"/>
<gene>
    <name evidence="5" type="ORF">J2S63_000728</name>
</gene>
<feature type="region of interest" description="Disordered" evidence="4">
    <location>
        <begin position="1"/>
        <end position="44"/>
    </location>
</feature>
<protein>
    <submittedName>
        <fullName evidence="5">Lipoprotein LprG</fullName>
    </submittedName>
</protein>
<dbReference type="InterPro" id="IPR029046">
    <property type="entry name" value="LolA/LolB/LppX"/>
</dbReference>
<dbReference type="Gene3D" id="2.50.20.20">
    <property type="match status" value="1"/>
</dbReference>
<keyword evidence="3" id="KW-0472">Membrane</keyword>
<dbReference type="CDD" id="cd16334">
    <property type="entry name" value="LppX-like"/>
    <property type="match status" value="1"/>
</dbReference>
<evidence type="ECO:0000313" key="5">
    <source>
        <dbReference type="EMBL" id="MDR7361175.1"/>
    </source>
</evidence>
<accession>A0ABU2BRA0</accession>
<keyword evidence="3" id="KW-1003">Cell membrane</keyword>
<reference evidence="5 6" key="1">
    <citation type="submission" date="2023-07" db="EMBL/GenBank/DDBJ databases">
        <title>Sequencing the genomes of 1000 actinobacteria strains.</title>
        <authorList>
            <person name="Klenk H.-P."/>
        </authorList>
    </citation>
    <scope>NUCLEOTIDE SEQUENCE [LARGE SCALE GENOMIC DNA]</scope>
    <source>
        <strain evidence="5 6">DSM 19426</strain>
    </source>
</reference>
<keyword evidence="6" id="KW-1185">Reference proteome</keyword>
<evidence type="ECO:0000256" key="1">
    <source>
        <dbReference type="ARBA" id="ARBA00004196"/>
    </source>
</evidence>
<comment type="subcellular location">
    <subcellularLocation>
        <location evidence="1">Cell envelope</location>
    </subcellularLocation>
</comment>
<sequence>MTSPRSRAARPSGRSAARPSGRSAARPSGRSAARSPGRSAARSPGRRAGVLLAVVVLATGLAACGGGKDGGGGDDPTKVLAAAKQQLDDTPGVRLSLRTKALPEGVDGILDATGVGTHAPAFKGEIKVLFNGLSATVPIVAVGGKVYAKLPFSGNGFDPINPDDYGAPDPAGLLDPDTGVATWLTAATGVEKGKQSRNGKQVLTDYTGTVPGEAVAAVIPSANKAAGFPATFSLDGDGRLVSADITGPFYTGKEPVAYTLGLSDYGTDQEITAP</sequence>
<comment type="caution">
    <text evidence="5">The sequence shown here is derived from an EMBL/GenBank/DDBJ whole genome shotgun (WGS) entry which is preliminary data.</text>
</comment>
<dbReference type="EMBL" id="JAVDYG010000001">
    <property type="protein sequence ID" value="MDR7361175.1"/>
    <property type="molecule type" value="Genomic_DNA"/>
</dbReference>
<dbReference type="RefSeq" id="WP_310298745.1">
    <property type="nucleotide sequence ID" value="NZ_JAVDYG010000001.1"/>
</dbReference>
<dbReference type="Proteomes" id="UP001183648">
    <property type="component" value="Unassembled WGS sequence"/>
</dbReference>
<name>A0ABU2BRA0_9ACTN</name>
<organism evidence="5 6">
    <name type="scientific">Nocardioides marmoribigeumensis</name>
    <dbReference type="NCBI Taxonomy" id="433649"/>
    <lineage>
        <taxon>Bacteria</taxon>
        <taxon>Bacillati</taxon>
        <taxon>Actinomycetota</taxon>
        <taxon>Actinomycetes</taxon>
        <taxon>Propionibacteriales</taxon>
        <taxon>Nocardioidaceae</taxon>
        <taxon>Nocardioides</taxon>
    </lineage>
</organism>
<evidence type="ECO:0000256" key="2">
    <source>
        <dbReference type="ARBA" id="ARBA00009194"/>
    </source>
</evidence>
<keyword evidence="5" id="KW-0449">Lipoprotein</keyword>
<evidence type="ECO:0000256" key="4">
    <source>
        <dbReference type="SAM" id="MobiDB-lite"/>
    </source>
</evidence>